<feature type="short sequence motif" description="'HIGH' region" evidence="8">
    <location>
        <begin position="12"/>
        <end position="20"/>
    </location>
</feature>
<evidence type="ECO:0000256" key="1">
    <source>
        <dbReference type="ARBA" id="ARBA00005594"/>
    </source>
</evidence>
<comment type="catalytic activity">
    <reaction evidence="7 8">
        <text>tRNA(Trp) + L-tryptophan + ATP = L-tryptophyl-tRNA(Trp) + AMP + diphosphate + H(+)</text>
        <dbReference type="Rhea" id="RHEA:24080"/>
        <dbReference type="Rhea" id="RHEA-COMP:9671"/>
        <dbReference type="Rhea" id="RHEA-COMP:9705"/>
        <dbReference type="ChEBI" id="CHEBI:15378"/>
        <dbReference type="ChEBI" id="CHEBI:30616"/>
        <dbReference type="ChEBI" id="CHEBI:33019"/>
        <dbReference type="ChEBI" id="CHEBI:57912"/>
        <dbReference type="ChEBI" id="CHEBI:78442"/>
        <dbReference type="ChEBI" id="CHEBI:78535"/>
        <dbReference type="ChEBI" id="CHEBI:456215"/>
        <dbReference type="EC" id="6.1.1.2"/>
    </reaction>
</comment>
<dbReference type="GO" id="GO:0006436">
    <property type="term" value="P:tryptophanyl-tRNA aminoacylation"/>
    <property type="evidence" value="ECO:0007669"/>
    <property type="project" value="UniProtKB-UniRule"/>
</dbReference>
<keyword evidence="8" id="KW-0963">Cytoplasm</keyword>
<dbReference type="HAMAP" id="MF_00140_B">
    <property type="entry name" value="Trp_tRNA_synth_B"/>
    <property type="match status" value="1"/>
</dbReference>
<keyword evidence="4 8" id="KW-0067">ATP-binding</keyword>
<comment type="caution">
    <text evidence="10">The sequence shown here is derived from an EMBL/GenBank/DDBJ whole genome shotgun (WGS) entry which is preliminary data.</text>
</comment>
<feature type="binding site" evidence="8">
    <location>
        <begin position="19"/>
        <end position="20"/>
    </location>
    <ligand>
        <name>ATP</name>
        <dbReference type="ChEBI" id="CHEBI:30616"/>
    </ligand>
</feature>
<keyword evidence="5 8" id="KW-0648">Protein biosynthesis</keyword>
<dbReference type="SUPFAM" id="SSF52374">
    <property type="entry name" value="Nucleotidylyl transferase"/>
    <property type="match status" value="1"/>
</dbReference>
<dbReference type="NCBIfam" id="TIGR00233">
    <property type="entry name" value="trpS"/>
    <property type="match status" value="1"/>
</dbReference>
<dbReference type="GO" id="GO:0005829">
    <property type="term" value="C:cytosol"/>
    <property type="evidence" value="ECO:0007669"/>
    <property type="project" value="TreeGrafter"/>
</dbReference>
<feature type="short sequence motif" description="'KMSKS' region" evidence="8">
    <location>
        <begin position="192"/>
        <end position="196"/>
    </location>
</feature>
<organism evidence="10 11">
    <name type="scientific">Oligosphaera ethanolica</name>
    <dbReference type="NCBI Taxonomy" id="760260"/>
    <lineage>
        <taxon>Bacteria</taxon>
        <taxon>Pseudomonadati</taxon>
        <taxon>Lentisphaerota</taxon>
        <taxon>Oligosphaeria</taxon>
        <taxon>Oligosphaerales</taxon>
        <taxon>Oligosphaeraceae</taxon>
        <taxon>Oligosphaera</taxon>
    </lineage>
</organism>
<name>A0AAE3VEG9_9BACT</name>
<evidence type="ECO:0000313" key="11">
    <source>
        <dbReference type="Proteomes" id="UP001238163"/>
    </source>
</evidence>
<feature type="binding site" evidence="8">
    <location>
        <position position="134"/>
    </location>
    <ligand>
        <name>L-tryptophan</name>
        <dbReference type="ChEBI" id="CHEBI:57912"/>
    </ligand>
</feature>
<evidence type="ECO:0000256" key="9">
    <source>
        <dbReference type="RuleBase" id="RU363036"/>
    </source>
</evidence>
<evidence type="ECO:0000256" key="7">
    <source>
        <dbReference type="ARBA" id="ARBA00049929"/>
    </source>
</evidence>
<dbReference type="AlphaFoldDB" id="A0AAE3VEG9"/>
<evidence type="ECO:0000256" key="2">
    <source>
        <dbReference type="ARBA" id="ARBA00022598"/>
    </source>
</evidence>
<comment type="subcellular location">
    <subcellularLocation>
        <location evidence="8">Cytoplasm</location>
    </subcellularLocation>
</comment>
<dbReference type="GO" id="GO:0004830">
    <property type="term" value="F:tryptophan-tRNA ligase activity"/>
    <property type="evidence" value="ECO:0007669"/>
    <property type="project" value="UniProtKB-UniRule"/>
</dbReference>
<feature type="binding site" evidence="8">
    <location>
        <position position="185"/>
    </location>
    <ligand>
        <name>ATP</name>
        <dbReference type="ChEBI" id="CHEBI:30616"/>
    </ligand>
</feature>
<dbReference type="Proteomes" id="UP001238163">
    <property type="component" value="Unassembled WGS sequence"/>
</dbReference>
<keyword evidence="3 8" id="KW-0547">Nucleotide-binding</keyword>
<comment type="function">
    <text evidence="8">Catalyzes the attachment of tryptophan to tRNA(Trp).</text>
</comment>
<proteinExistence type="inferred from homology"/>
<dbReference type="CDD" id="cd00806">
    <property type="entry name" value="TrpRS_core"/>
    <property type="match status" value="1"/>
</dbReference>
<evidence type="ECO:0000256" key="4">
    <source>
        <dbReference type="ARBA" id="ARBA00022840"/>
    </source>
</evidence>
<sequence>MAGKRILSGVQSSGTLHIGNYFGMMRPSLSLQEGNDCYYFIANYHALTQLPDPALLRQRTFDVAVDFLACGLNPDTTVFFRQSDVTEVQELTWILSCLTPVGLLERCHSYKDKLARGMEANHGLFAYPVLMAADILLYNSQLVPVGKDQKQHLEVTRDIAIRFNNRYGDILTVPEAMIQEDVAVIPGLDGQKMSKSYDNTIEIFGEGKPIRQKFMKIITDSTPMEEPKNPDTCNVFALYKLMATPEEQAELRQRYLAGNMGYGHAKQALFDKYSEFFAPMRERRKQLLEKPQLVEDVLQDGAARARKVAQQTLQRVRQAVGLA</sequence>
<dbReference type="InterPro" id="IPR002305">
    <property type="entry name" value="aa-tRNA-synth_Ic"/>
</dbReference>
<feature type="binding site" evidence="8">
    <location>
        <begin position="146"/>
        <end position="148"/>
    </location>
    <ligand>
        <name>ATP</name>
        <dbReference type="ChEBI" id="CHEBI:30616"/>
    </ligand>
</feature>
<dbReference type="EC" id="6.1.1.2" evidence="8"/>
<dbReference type="GO" id="GO:0005524">
    <property type="term" value="F:ATP binding"/>
    <property type="evidence" value="ECO:0007669"/>
    <property type="project" value="UniProtKB-UniRule"/>
</dbReference>
<dbReference type="PRINTS" id="PR01039">
    <property type="entry name" value="TRNASYNTHTRP"/>
</dbReference>
<gene>
    <name evidence="8" type="primary">trpS</name>
    <name evidence="10" type="ORF">J3R75_001038</name>
</gene>
<reference evidence="10" key="1">
    <citation type="submission" date="2023-07" db="EMBL/GenBank/DDBJ databases">
        <title>Genomic Encyclopedia of Type Strains, Phase IV (KMG-IV): sequencing the most valuable type-strain genomes for metagenomic binning, comparative biology and taxonomic classification.</title>
        <authorList>
            <person name="Goeker M."/>
        </authorList>
    </citation>
    <scope>NUCLEOTIDE SEQUENCE</scope>
    <source>
        <strain evidence="10">DSM 24202</strain>
    </source>
</reference>
<dbReference type="InterPro" id="IPR050203">
    <property type="entry name" value="Trp-tRNA_synthetase"/>
</dbReference>
<evidence type="ECO:0000256" key="6">
    <source>
        <dbReference type="ARBA" id="ARBA00023146"/>
    </source>
</evidence>
<dbReference type="Pfam" id="PF00579">
    <property type="entry name" value="tRNA-synt_1b"/>
    <property type="match status" value="1"/>
</dbReference>
<dbReference type="InterPro" id="IPR002306">
    <property type="entry name" value="Trp-tRNA-ligase"/>
</dbReference>
<dbReference type="Gene3D" id="3.40.50.620">
    <property type="entry name" value="HUPs"/>
    <property type="match status" value="1"/>
</dbReference>
<dbReference type="PANTHER" id="PTHR43766">
    <property type="entry name" value="TRYPTOPHAN--TRNA LIGASE, MITOCHONDRIAL"/>
    <property type="match status" value="1"/>
</dbReference>
<evidence type="ECO:0000313" key="10">
    <source>
        <dbReference type="EMBL" id="MDQ0288931.1"/>
    </source>
</evidence>
<evidence type="ECO:0000256" key="3">
    <source>
        <dbReference type="ARBA" id="ARBA00022741"/>
    </source>
</evidence>
<accession>A0AAE3VEG9</accession>
<evidence type="ECO:0000256" key="8">
    <source>
        <dbReference type="HAMAP-Rule" id="MF_00140"/>
    </source>
</evidence>
<keyword evidence="11" id="KW-1185">Reference proteome</keyword>
<comment type="subunit">
    <text evidence="8">Homodimer.</text>
</comment>
<keyword evidence="2 8" id="KW-0436">Ligase</keyword>
<dbReference type="PANTHER" id="PTHR43766:SF1">
    <property type="entry name" value="TRYPTOPHAN--TRNA LIGASE, MITOCHONDRIAL"/>
    <property type="match status" value="1"/>
</dbReference>
<feature type="binding site" evidence="8">
    <location>
        <begin position="11"/>
        <end position="13"/>
    </location>
    <ligand>
        <name>ATP</name>
        <dbReference type="ChEBI" id="CHEBI:30616"/>
    </ligand>
</feature>
<dbReference type="FunFam" id="1.10.240.10:FF:000005">
    <property type="entry name" value="Tryptophan--tRNA ligase"/>
    <property type="match status" value="1"/>
</dbReference>
<dbReference type="EMBL" id="JAUSVL010000001">
    <property type="protein sequence ID" value="MDQ0288931.1"/>
    <property type="molecule type" value="Genomic_DNA"/>
</dbReference>
<protein>
    <recommendedName>
        <fullName evidence="8">Tryptophan--tRNA ligase</fullName>
        <ecNumber evidence="8">6.1.1.2</ecNumber>
    </recommendedName>
    <alternativeName>
        <fullName evidence="8">Tryptophanyl-tRNA synthetase</fullName>
        <shortName evidence="8">TrpRS</shortName>
    </alternativeName>
</protein>
<keyword evidence="6 8" id="KW-0030">Aminoacyl-tRNA synthetase</keyword>
<comment type="similarity">
    <text evidence="1 8 9">Belongs to the class-I aminoacyl-tRNA synthetase family.</text>
</comment>
<dbReference type="Gene3D" id="1.10.240.10">
    <property type="entry name" value="Tyrosyl-Transfer RNA Synthetase"/>
    <property type="match status" value="1"/>
</dbReference>
<dbReference type="InterPro" id="IPR024109">
    <property type="entry name" value="Trp-tRNA-ligase_bac-type"/>
</dbReference>
<dbReference type="RefSeq" id="WP_307260270.1">
    <property type="nucleotide sequence ID" value="NZ_JAUSVL010000001.1"/>
</dbReference>
<evidence type="ECO:0000256" key="5">
    <source>
        <dbReference type="ARBA" id="ARBA00022917"/>
    </source>
</evidence>
<feature type="binding site" evidence="8">
    <location>
        <begin position="192"/>
        <end position="196"/>
    </location>
    <ligand>
        <name>ATP</name>
        <dbReference type="ChEBI" id="CHEBI:30616"/>
    </ligand>
</feature>
<dbReference type="InterPro" id="IPR014729">
    <property type="entry name" value="Rossmann-like_a/b/a_fold"/>
</dbReference>